<proteinExistence type="predicted"/>
<protein>
    <submittedName>
        <fullName evidence="1">Uncharacterized protein</fullName>
    </submittedName>
</protein>
<evidence type="ECO:0000313" key="1">
    <source>
        <dbReference type="EMBL" id="SVA80375.1"/>
    </source>
</evidence>
<dbReference type="AlphaFoldDB" id="A0A381YTP7"/>
<dbReference type="EMBL" id="UINC01019031">
    <property type="protein sequence ID" value="SVA80375.1"/>
    <property type="molecule type" value="Genomic_DNA"/>
</dbReference>
<gene>
    <name evidence="1" type="ORF">METZ01_LOCUS133229</name>
</gene>
<accession>A0A381YTP7</accession>
<organism evidence="1">
    <name type="scientific">marine metagenome</name>
    <dbReference type="NCBI Taxonomy" id="408172"/>
    <lineage>
        <taxon>unclassified sequences</taxon>
        <taxon>metagenomes</taxon>
        <taxon>ecological metagenomes</taxon>
    </lineage>
</organism>
<reference evidence="1" key="1">
    <citation type="submission" date="2018-05" db="EMBL/GenBank/DDBJ databases">
        <authorList>
            <person name="Lanie J.A."/>
            <person name="Ng W.-L."/>
            <person name="Kazmierczak K.M."/>
            <person name="Andrzejewski T.M."/>
            <person name="Davidsen T.M."/>
            <person name="Wayne K.J."/>
            <person name="Tettelin H."/>
            <person name="Glass J.I."/>
            <person name="Rusch D."/>
            <person name="Podicherti R."/>
            <person name="Tsui H.-C.T."/>
            <person name="Winkler M.E."/>
        </authorList>
    </citation>
    <scope>NUCLEOTIDE SEQUENCE</scope>
</reference>
<sequence>MRLEAAAKVDGISVSNFLRRMLHHNLGIGEEYLSSSDWIEKEFSWLTDVKIKALKKAFMLEEGSNKRR</sequence>
<name>A0A381YTP7_9ZZZZ</name>